<reference evidence="2" key="1">
    <citation type="submission" date="2014-11" db="EMBL/GenBank/DDBJ databases">
        <authorList>
            <person name="Otto D Thomas"/>
            <person name="Naeem Raeece"/>
        </authorList>
    </citation>
    <scope>NUCLEOTIDE SEQUENCE</scope>
</reference>
<dbReference type="PhylomeDB" id="A0A0G4GD21"/>
<feature type="compositionally biased region" description="Basic and acidic residues" evidence="1">
    <location>
        <begin position="711"/>
        <end position="722"/>
    </location>
</feature>
<dbReference type="VEuPathDB" id="CryptoDB:Cvel_21356"/>
<dbReference type="EMBL" id="CDMZ01001099">
    <property type="protein sequence ID" value="CEM27156.1"/>
    <property type="molecule type" value="Genomic_DNA"/>
</dbReference>
<sequence length="722" mass="79794">MKLLSVCRRVRRYSRSFSGLGAVNSVIFRASGTDAEIESLDGRGLAQVCKRAIQEGQLETALWRRISSRAVDLSQSLQVDEIARIMKAYSSRRFPDFNLFAKLVERLHQLLPAPGTPSPSSVEEARARGWDAMRACHVVSAMGKLQISDPRLMDRLVPLLEESVKRGDVETAQVARLAYAFARMRVAEPRLFSLVADHLGSRLSELAPPSVANLCSAFGRMRMYSPEFASALSREAGGRAREFGPLEILNFFKGLADTHEALPEEDKEELKAPEHVKAVGALLEALQKCLGPLSVLQQIQVFRQLIRLQRADPVFVHFHLLPSIEAKLRRNRSSDSLRYADWVDLVDGLSSLSEQSETSADLLQSSLVELPQKMQKEDSNTKADVVLLVALDRAGAYDLDIFLEVEKRLMSDCKAFFRGMPTAAAIALYRAFDGIDARHTASGQAEAEEGDVRGTGTHGTGRADAGSSPSLSLFTEGGLEDHRRKGRRRTDSPWRSVKDKILGVLARRHVHSGVALPEDILGMISDILEERERERQREVERSVQTQSAPLNEQEQSPAPEAPSSPTISPQTRPPTVTVHSYSPESGYSSQHVALQRDLEKEQREHEQGARTVILRQLSLQAAQETQMLPFPESVRAVGGEAESPESSSGCSVRQMSDNRRSEKTIRKYRMATDLASSASLDSAFAALSHSSVFGRGDMIREEDAEPPDEAVGERGKLELVDI</sequence>
<feature type="compositionally biased region" description="Basic and acidic residues" evidence="1">
    <location>
        <begin position="594"/>
        <end position="607"/>
    </location>
</feature>
<evidence type="ECO:0000256" key="1">
    <source>
        <dbReference type="SAM" id="MobiDB-lite"/>
    </source>
</evidence>
<name>A0A0G4GD21_9ALVE</name>
<feature type="compositionally biased region" description="Polar residues" evidence="1">
    <location>
        <begin position="566"/>
        <end position="592"/>
    </location>
</feature>
<evidence type="ECO:0008006" key="3">
    <source>
        <dbReference type="Google" id="ProtNLM"/>
    </source>
</evidence>
<feature type="compositionally biased region" description="Low complexity" evidence="1">
    <location>
        <begin position="639"/>
        <end position="651"/>
    </location>
</feature>
<protein>
    <recommendedName>
        <fullName evidence="3">RAP domain-containing protein</fullName>
    </recommendedName>
</protein>
<feature type="region of interest" description="Disordered" evidence="1">
    <location>
        <begin position="699"/>
        <end position="722"/>
    </location>
</feature>
<organism evidence="2">
    <name type="scientific">Chromera velia CCMP2878</name>
    <dbReference type="NCBI Taxonomy" id="1169474"/>
    <lineage>
        <taxon>Eukaryota</taxon>
        <taxon>Sar</taxon>
        <taxon>Alveolata</taxon>
        <taxon>Colpodellida</taxon>
        <taxon>Chromeraceae</taxon>
        <taxon>Chromera</taxon>
    </lineage>
</organism>
<feature type="compositionally biased region" description="Acidic residues" evidence="1">
    <location>
        <begin position="700"/>
        <end position="710"/>
    </location>
</feature>
<feature type="region of interest" description="Disordered" evidence="1">
    <location>
        <begin position="535"/>
        <end position="607"/>
    </location>
</feature>
<evidence type="ECO:0000313" key="2">
    <source>
        <dbReference type="EMBL" id="CEM27156.1"/>
    </source>
</evidence>
<accession>A0A0G4GD21</accession>
<feature type="region of interest" description="Disordered" evidence="1">
    <location>
        <begin position="440"/>
        <end position="493"/>
    </location>
</feature>
<dbReference type="AlphaFoldDB" id="A0A0G4GD21"/>
<feature type="region of interest" description="Disordered" evidence="1">
    <location>
        <begin position="639"/>
        <end position="661"/>
    </location>
</feature>
<proteinExistence type="predicted"/>
<gene>
    <name evidence="2" type="ORF">Cvel_21356</name>
</gene>
<feature type="compositionally biased region" description="Basic and acidic residues" evidence="1">
    <location>
        <begin position="479"/>
        <end position="493"/>
    </location>
</feature>
<feature type="compositionally biased region" description="Low complexity" evidence="1">
    <location>
        <begin position="552"/>
        <end position="565"/>
    </location>
</feature>